<gene>
    <name evidence="2" type="ORF">MACH21_25310</name>
</gene>
<reference evidence="2 3" key="1">
    <citation type="submission" date="2023-01" db="EMBL/GenBank/DDBJ databases">
        <title>Complete genome sequence of Roseicyclus marinus strain Dej080120_10.</title>
        <authorList>
            <person name="Ueki S."/>
            <person name="Maruyama F."/>
        </authorList>
    </citation>
    <scope>NUCLEOTIDE SEQUENCE [LARGE SCALE GENOMIC DNA]</scope>
    <source>
        <strain evidence="2 3">Dej080120_10</strain>
    </source>
</reference>
<keyword evidence="1" id="KW-0812">Transmembrane</keyword>
<evidence type="ECO:0000313" key="2">
    <source>
        <dbReference type="EMBL" id="BDW86354.1"/>
    </source>
</evidence>
<sequence length="185" mass="20888">MAMPIGMIRRFWRDERAAIAMETAIITPVLAWCYISSFVFFDAFRSYNSSIKATYAISDVISRQTMTLRRSDIDGYATLVDGLVRNTGGIRLRVSQIVYEAETDSHCVEWSAATNGEAALFTSNLVDMGDLLPDMVDAERLILVQSFIPYRPAFNMGIDLITFTNFTFTRPRYAGQVPYETQNSC</sequence>
<dbReference type="Proteomes" id="UP001337723">
    <property type="component" value="Chromosome"/>
</dbReference>
<keyword evidence="1" id="KW-0472">Membrane</keyword>
<accession>A0AA48KJN6</accession>
<name>A0AA48KJN6_9RHOB</name>
<proteinExistence type="predicted"/>
<keyword evidence="1" id="KW-1133">Transmembrane helix</keyword>
<keyword evidence="3" id="KW-1185">Reference proteome</keyword>
<dbReference type="AlphaFoldDB" id="A0AA48KJN6"/>
<dbReference type="EMBL" id="AP027266">
    <property type="protein sequence ID" value="BDW86354.1"/>
    <property type="molecule type" value="Genomic_DNA"/>
</dbReference>
<feature type="transmembrane region" description="Helical" evidence="1">
    <location>
        <begin position="20"/>
        <end position="41"/>
    </location>
</feature>
<evidence type="ECO:0000256" key="1">
    <source>
        <dbReference type="SAM" id="Phobius"/>
    </source>
</evidence>
<evidence type="ECO:0000313" key="3">
    <source>
        <dbReference type="Proteomes" id="UP001337723"/>
    </source>
</evidence>
<dbReference type="KEGG" id="rmai:MACH21_25310"/>
<evidence type="ECO:0008006" key="4">
    <source>
        <dbReference type="Google" id="ProtNLM"/>
    </source>
</evidence>
<organism evidence="2 3">
    <name type="scientific">Roseicyclus marinus</name>
    <dbReference type="NCBI Taxonomy" id="2161673"/>
    <lineage>
        <taxon>Bacteria</taxon>
        <taxon>Pseudomonadati</taxon>
        <taxon>Pseudomonadota</taxon>
        <taxon>Alphaproteobacteria</taxon>
        <taxon>Rhodobacterales</taxon>
        <taxon>Roseobacteraceae</taxon>
        <taxon>Roseicyclus</taxon>
    </lineage>
</organism>
<protein>
    <recommendedName>
        <fullName evidence="4">Flp pilus assembly protein TadG</fullName>
    </recommendedName>
</protein>